<organism evidence="2 3">
    <name type="scientific">Vitis vinifera</name>
    <name type="common">Grape</name>
    <dbReference type="NCBI Taxonomy" id="29760"/>
    <lineage>
        <taxon>Eukaryota</taxon>
        <taxon>Viridiplantae</taxon>
        <taxon>Streptophyta</taxon>
        <taxon>Embryophyta</taxon>
        <taxon>Tracheophyta</taxon>
        <taxon>Spermatophyta</taxon>
        <taxon>Magnoliopsida</taxon>
        <taxon>eudicotyledons</taxon>
        <taxon>Gunneridae</taxon>
        <taxon>Pentapetalae</taxon>
        <taxon>rosids</taxon>
        <taxon>Vitales</taxon>
        <taxon>Vitaceae</taxon>
        <taxon>Viteae</taxon>
        <taxon>Vitis</taxon>
    </lineage>
</organism>
<evidence type="ECO:0000313" key="3">
    <source>
        <dbReference type="Proteomes" id="UP000288805"/>
    </source>
</evidence>
<evidence type="ECO:0000313" key="2">
    <source>
        <dbReference type="EMBL" id="RVW39464.1"/>
    </source>
</evidence>
<sequence length="51" mass="5801">MDDAVIPTEIDMPTAWTIVQGQRDEIQELEKHLDLAEEARGNAAIRMTSYQ</sequence>
<evidence type="ECO:0000256" key="1">
    <source>
        <dbReference type="SAM" id="Coils"/>
    </source>
</evidence>
<feature type="coiled-coil region" evidence="1">
    <location>
        <begin position="19"/>
        <end position="46"/>
    </location>
</feature>
<gene>
    <name evidence="2" type="ORF">CK203_101508</name>
</gene>
<name>A0A438DVG5_VITVI</name>
<protein>
    <submittedName>
        <fullName evidence="2">Uncharacterized protein</fullName>
    </submittedName>
</protein>
<dbReference type="EMBL" id="QGNW01001482">
    <property type="protein sequence ID" value="RVW39464.1"/>
    <property type="molecule type" value="Genomic_DNA"/>
</dbReference>
<reference evidence="2 3" key="1">
    <citation type="journal article" date="2018" name="PLoS Genet.">
        <title>Population sequencing reveals clonal diversity and ancestral inbreeding in the grapevine cultivar Chardonnay.</title>
        <authorList>
            <person name="Roach M.J."/>
            <person name="Johnson D.L."/>
            <person name="Bohlmann J."/>
            <person name="van Vuuren H.J."/>
            <person name="Jones S.J."/>
            <person name="Pretorius I.S."/>
            <person name="Schmidt S.A."/>
            <person name="Borneman A.R."/>
        </authorList>
    </citation>
    <scope>NUCLEOTIDE SEQUENCE [LARGE SCALE GENOMIC DNA]</scope>
    <source>
        <strain evidence="3">cv. Chardonnay</strain>
        <tissue evidence="2">Leaf</tissue>
    </source>
</reference>
<keyword evidence="1" id="KW-0175">Coiled coil</keyword>
<accession>A0A438DVG5</accession>
<comment type="caution">
    <text evidence="2">The sequence shown here is derived from an EMBL/GenBank/DDBJ whole genome shotgun (WGS) entry which is preliminary data.</text>
</comment>
<dbReference type="Proteomes" id="UP000288805">
    <property type="component" value="Unassembled WGS sequence"/>
</dbReference>
<proteinExistence type="predicted"/>
<dbReference type="AlphaFoldDB" id="A0A438DVG5"/>